<dbReference type="EMBL" id="CAADFK010000103">
    <property type="protein sequence ID" value="VFK16825.1"/>
    <property type="molecule type" value="Genomic_DNA"/>
</dbReference>
<accession>A0A450WIG7</accession>
<dbReference type="PANTHER" id="PTHR37625:SF4">
    <property type="entry name" value="OUTER MEMBRANE LIPOPROTEIN"/>
    <property type="match status" value="1"/>
</dbReference>
<name>A0A450WIG7_9GAMM</name>
<protein>
    <submittedName>
        <fullName evidence="1">Type VI secretion system protein VasD</fullName>
    </submittedName>
</protein>
<gene>
    <name evidence="1" type="ORF">BECKLPF1236B_GA0070989_11035</name>
</gene>
<dbReference type="InterPro" id="IPR017734">
    <property type="entry name" value="T6SS_SciN"/>
</dbReference>
<dbReference type="NCBIfam" id="TIGR03352">
    <property type="entry name" value="VI_chp_3"/>
    <property type="match status" value="1"/>
</dbReference>
<evidence type="ECO:0000313" key="1">
    <source>
        <dbReference type="EMBL" id="VFK16825.1"/>
    </source>
</evidence>
<dbReference type="PANTHER" id="PTHR37625">
    <property type="entry name" value="OUTER MEMBRANE LIPOPROTEIN-RELATED"/>
    <property type="match status" value="1"/>
</dbReference>
<dbReference type="InterPro" id="IPR038706">
    <property type="entry name" value="Type_VI_SciN-like_sf"/>
</dbReference>
<proteinExistence type="predicted"/>
<dbReference type="Pfam" id="PF12790">
    <property type="entry name" value="T6SS-SciN"/>
    <property type="match status" value="1"/>
</dbReference>
<reference evidence="1" key="1">
    <citation type="submission" date="2019-02" db="EMBL/GenBank/DDBJ databases">
        <authorList>
            <person name="Gruber-Vodicka R. H."/>
            <person name="Seah K. B. B."/>
        </authorList>
    </citation>
    <scope>NUCLEOTIDE SEQUENCE</scope>
    <source>
        <strain evidence="1">BECK_S313</strain>
    </source>
</reference>
<dbReference type="Gene3D" id="2.60.40.4150">
    <property type="entry name" value="Type VI secretion system, lipoprotein SciN"/>
    <property type="match status" value="1"/>
</dbReference>
<sequence length="154" mass="17073">MLQLPFFALLAFIFSGCCTVEESQPGARTSLQADIIVSENSNPDSDGRPTPVTVRIYQLESGRNFEQADFQSLLDNDEMALGADLLFKEERDAHPGTRIPIQQELQETVRYLGVMATFRDFQNGAWRALTELPAGSVPPLAIEIDESSVSIRQP</sequence>
<dbReference type="AlphaFoldDB" id="A0A450WIG7"/>
<organism evidence="1">
    <name type="scientific">Candidatus Kentrum sp. LPFa</name>
    <dbReference type="NCBI Taxonomy" id="2126335"/>
    <lineage>
        <taxon>Bacteria</taxon>
        <taxon>Pseudomonadati</taxon>
        <taxon>Pseudomonadota</taxon>
        <taxon>Gammaproteobacteria</taxon>
        <taxon>Candidatus Kentrum</taxon>
    </lineage>
</organism>